<dbReference type="InterPro" id="IPR013783">
    <property type="entry name" value="Ig-like_fold"/>
</dbReference>
<gene>
    <name evidence="4" type="ORF">SAMN04489713_103443</name>
</gene>
<feature type="signal peptide" evidence="2">
    <location>
        <begin position="1"/>
        <end position="32"/>
    </location>
</feature>
<sequence length="945" mass="97893">MGRRRWGALAAGAALALGTLTGSLAVTGPASADQRGSEPDHGRIVSADPANSTPNVLDGEVKSIIKIGAKIYVGGSFTQVREAGSGKPSLTRNRLFAFDAATGAIDPSFTPSLNKGEASALLPAPDGQSIYVGGNFSEINGVRHFVLARINAQTGAPITSFNPQLDARVRDLRLAGGRLYVGGTFATAGGAARPALATLDPQTGARDDFANLNIAGTQTGDGVTQIYKMDISPDGSKLVGIGNFSSVAGSTRRQIVMVDLTGTAASLANWDTTRYGDQCSQSFDTYMRDVEFSPDGRYFVVTTTGAYGGSSKLCDTQARWESAAAGGGQQPTWVNYTGGDTSYAVEITDTAVYVGGHFRWANNPFAGDRPGQGAVGREGIAALDPESGLPFRWNPGRDKGVGVFDMLATDEGLWVGSDTDNIGGEFHQKLALFPLAGGTTVPAYNTGELPGNVYSGGGIGVGAANYLKHRSFDGTTTGAEVADGTAGVDWRTARGAFMVNGELFYGASDGSFNRRSFDGTALGTPTAIDTGDQLVNMSTWHSQVQNIAGMFFSNGRIYYTRGQSALYFRTFNPESNVVGAQESTAVGNLPGMSWSSVGGMFVDDGKLYYVNNSNGRLYRVAFSAAGVPSGSPTEVSTADWRGRTVFLYAGTPNQTPNAAFTSNCDALDCAFNASGSSDPDGTIASYEWDFGDGETGTGATPEHAYDEAGTYTVKLTVTDNRGGKGTKSQTVTVAPNQVNIAYRGGAGGNANVTTAYADVPPAVQPGDGMIMVLTYNSGSASMTTPPAGWTQVDTQTAGSATSILWKRVAQAGDAGSRVNIQLSDYTKADIRLLAYSGTDPTDPVAAVAKGADPGSVTEHTSPNAPVAAAGMWAITYWGDKSSSTTSWTAPSGVETRGTGIGSGSGRITSLIVDSNGTVPTGTYGNKTATTDAASRAAMWTVVLQG</sequence>
<dbReference type="Pfam" id="PF18911">
    <property type="entry name" value="PKD_4"/>
    <property type="match status" value="1"/>
</dbReference>
<dbReference type="Proteomes" id="UP000183413">
    <property type="component" value="Unassembled WGS sequence"/>
</dbReference>
<dbReference type="AlphaFoldDB" id="A0A1I5CZI9"/>
<keyword evidence="5" id="KW-1185">Reference proteome</keyword>
<dbReference type="InParanoid" id="A0A1I5CZI9"/>
<name>A0A1I5CZI9_9ACTN</name>
<accession>A0A1I5CZI9</accession>
<evidence type="ECO:0000256" key="2">
    <source>
        <dbReference type="SAM" id="SignalP"/>
    </source>
</evidence>
<dbReference type="InterPro" id="IPR013431">
    <property type="entry name" value="Delta_60_rpt"/>
</dbReference>
<evidence type="ECO:0000259" key="3">
    <source>
        <dbReference type="PROSITE" id="PS50093"/>
    </source>
</evidence>
<proteinExistence type="predicted"/>
<organism evidence="4 5">
    <name type="scientific">Actinomadura madurae</name>
    <dbReference type="NCBI Taxonomy" id="1993"/>
    <lineage>
        <taxon>Bacteria</taxon>
        <taxon>Bacillati</taxon>
        <taxon>Actinomycetota</taxon>
        <taxon>Actinomycetes</taxon>
        <taxon>Streptosporangiales</taxon>
        <taxon>Thermomonosporaceae</taxon>
        <taxon>Actinomadura</taxon>
    </lineage>
</organism>
<dbReference type="Pfam" id="PF17164">
    <property type="entry name" value="DUF5122"/>
    <property type="match status" value="1"/>
</dbReference>
<keyword evidence="2" id="KW-0732">Signal</keyword>
<dbReference type="PROSITE" id="PS50093">
    <property type="entry name" value="PKD"/>
    <property type="match status" value="1"/>
</dbReference>
<feature type="region of interest" description="Disordered" evidence="1">
    <location>
        <begin position="28"/>
        <end position="52"/>
    </location>
</feature>
<dbReference type="InterPro" id="IPR000601">
    <property type="entry name" value="PKD_dom"/>
</dbReference>
<dbReference type="GO" id="GO:0005975">
    <property type="term" value="P:carbohydrate metabolic process"/>
    <property type="evidence" value="ECO:0007669"/>
    <property type="project" value="UniProtKB-ARBA"/>
</dbReference>
<dbReference type="SUPFAM" id="SSF49299">
    <property type="entry name" value="PKD domain"/>
    <property type="match status" value="1"/>
</dbReference>
<evidence type="ECO:0000313" key="4">
    <source>
        <dbReference type="EMBL" id="SFN92410.1"/>
    </source>
</evidence>
<dbReference type="CDD" id="cd00146">
    <property type="entry name" value="PKD"/>
    <property type="match status" value="1"/>
</dbReference>
<dbReference type="EMBL" id="FOVH01000003">
    <property type="protein sequence ID" value="SFN92410.1"/>
    <property type="molecule type" value="Genomic_DNA"/>
</dbReference>
<dbReference type="Gene3D" id="2.60.40.10">
    <property type="entry name" value="Immunoglobulins"/>
    <property type="match status" value="1"/>
</dbReference>
<dbReference type="SMART" id="SM00089">
    <property type="entry name" value="PKD"/>
    <property type="match status" value="1"/>
</dbReference>
<dbReference type="STRING" id="1993.SAMN04489713_103443"/>
<feature type="domain" description="PKD" evidence="3">
    <location>
        <begin position="652"/>
        <end position="733"/>
    </location>
</feature>
<evidence type="ECO:0000313" key="5">
    <source>
        <dbReference type="Proteomes" id="UP000183413"/>
    </source>
</evidence>
<feature type="chain" id="PRO_5010333257" evidence="2">
    <location>
        <begin position="33"/>
        <end position="945"/>
    </location>
</feature>
<protein>
    <submittedName>
        <fullName evidence="4">PKD domain-containing protein</fullName>
    </submittedName>
</protein>
<dbReference type="InterPro" id="IPR022409">
    <property type="entry name" value="PKD/Chitinase_dom"/>
</dbReference>
<reference evidence="4 5" key="1">
    <citation type="submission" date="2016-10" db="EMBL/GenBank/DDBJ databases">
        <authorList>
            <person name="de Groot N.N."/>
        </authorList>
    </citation>
    <scope>NUCLEOTIDE SEQUENCE [LARGE SCALE GENOMIC DNA]</scope>
    <source>
        <strain evidence="4 5">DSM 43067</strain>
    </source>
</reference>
<dbReference type="eggNOG" id="COG3291">
    <property type="taxonomic scope" value="Bacteria"/>
</dbReference>
<feature type="region of interest" description="Disordered" evidence="1">
    <location>
        <begin position="882"/>
        <end position="901"/>
    </location>
</feature>
<dbReference type="InterPro" id="IPR035986">
    <property type="entry name" value="PKD_dom_sf"/>
</dbReference>
<evidence type="ECO:0000256" key="1">
    <source>
        <dbReference type="SAM" id="MobiDB-lite"/>
    </source>
</evidence>
<dbReference type="RefSeq" id="WP_075020847.1">
    <property type="nucleotide sequence ID" value="NZ_FOVH01000003.1"/>
</dbReference>
<dbReference type="SUPFAM" id="SSF82171">
    <property type="entry name" value="DPP6 N-terminal domain-like"/>
    <property type="match status" value="1"/>
</dbReference>